<gene>
    <name evidence="1" type="ORF">TNCT_602041</name>
</gene>
<keyword evidence="2" id="KW-1185">Reference proteome</keyword>
<sequence length="79" mass="9625">MRFVPNPRKPFKISPKRSRLSDFGGSDWIPRDSEDWSPRENIYRRKEQRKDQKINGRTLFLKSERNVVPFLFLSIIIFW</sequence>
<comment type="caution">
    <text evidence="1">The sequence shown here is derived from an EMBL/GenBank/DDBJ whole genome shotgun (WGS) entry which is preliminary data.</text>
</comment>
<organism evidence="1 2">
    <name type="scientific">Trichonephila clavata</name>
    <name type="common">Joro spider</name>
    <name type="synonym">Nephila clavata</name>
    <dbReference type="NCBI Taxonomy" id="2740835"/>
    <lineage>
        <taxon>Eukaryota</taxon>
        <taxon>Metazoa</taxon>
        <taxon>Ecdysozoa</taxon>
        <taxon>Arthropoda</taxon>
        <taxon>Chelicerata</taxon>
        <taxon>Arachnida</taxon>
        <taxon>Araneae</taxon>
        <taxon>Araneomorphae</taxon>
        <taxon>Entelegynae</taxon>
        <taxon>Araneoidea</taxon>
        <taxon>Nephilidae</taxon>
        <taxon>Trichonephila</taxon>
    </lineage>
</organism>
<protein>
    <submittedName>
        <fullName evidence="1">Uncharacterized protein</fullName>
    </submittedName>
</protein>
<name>A0A8X6L8Y4_TRICU</name>
<proteinExistence type="predicted"/>
<dbReference type="Proteomes" id="UP000887116">
    <property type="component" value="Unassembled WGS sequence"/>
</dbReference>
<evidence type="ECO:0000313" key="2">
    <source>
        <dbReference type="Proteomes" id="UP000887116"/>
    </source>
</evidence>
<reference evidence="1" key="1">
    <citation type="submission" date="2020-07" db="EMBL/GenBank/DDBJ databases">
        <title>Multicomponent nature underlies the extraordinary mechanical properties of spider dragline silk.</title>
        <authorList>
            <person name="Kono N."/>
            <person name="Nakamura H."/>
            <person name="Mori M."/>
            <person name="Yoshida Y."/>
            <person name="Ohtoshi R."/>
            <person name="Malay A.D."/>
            <person name="Moran D.A.P."/>
            <person name="Tomita M."/>
            <person name="Numata K."/>
            <person name="Arakawa K."/>
        </authorList>
    </citation>
    <scope>NUCLEOTIDE SEQUENCE</scope>
</reference>
<evidence type="ECO:0000313" key="1">
    <source>
        <dbReference type="EMBL" id="GFQ99691.1"/>
    </source>
</evidence>
<dbReference type="AlphaFoldDB" id="A0A8X6L8Y4"/>
<dbReference type="EMBL" id="BMAO01015145">
    <property type="protein sequence ID" value="GFQ99691.1"/>
    <property type="molecule type" value="Genomic_DNA"/>
</dbReference>
<accession>A0A8X6L8Y4</accession>